<gene>
    <name evidence="1" type="ORF">HPB50_000447</name>
</gene>
<name>A0ACB7TCM9_HYAAI</name>
<dbReference type="Proteomes" id="UP000821845">
    <property type="component" value="Chromosome 1"/>
</dbReference>
<dbReference type="EMBL" id="CM023481">
    <property type="protein sequence ID" value="KAH6943893.1"/>
    <property type="molecule type" value="Genomic_DNA"/>
</dbReference>
<comment type="caution">
    <text evidence="1">The sequence shown here is derived from an EMBL/GenBank/DDBJ whole genome shotgun (WGS) entry which is preliminary data.</text>
</comment>
<protein>
    <submittedName>
        <fullName evidence="1">Uncharacterized protein</fullName>
    </submittedName>
</protein>
<evidence type="ECO:0000313" key="1">
    <source>
        <dbReference type="EMBL" id="KAH6943893.1"/>
    </source>
</evidence>
<organism evidence="1 2">
    <name type="scientific">Hyalomma asiaticum</name>
    <name type="common">Tick</name>
    <dbReference type="NCBI Taxonomy" id="266040"/>
    <lineage>
        <taxon>Eukaryota</taxon>
        <taxon>Metazoa</taxon>
        <taxon>Ecdysozoa</taxon>
        <taxon>Arthropoda</taxon>
        <taxon>Chelicerata</taxon>
        <taxon>Arachnida</taxon>
        <taxon>Acari</taxon>
        <taxon>Parasitiformes</taxon>
        <taxon>Ixodida</taxon>
        <taxon>Ixodoidea</taxon>
        <taxon>Ixodidae</taxon>
        <taxon>Hyalomminae</taxon>
        <taxon>Hyalomma</taxon>
    </lineage>
</organism>
<accession>A0ACB7TCM9</accession>
<keyword evidence="2" id="KW-1185">Reference proteome</keyword>
<evidence type="ECO:0000313" key="2">
    <source>
        <dbReference type="Proteomes" id="UP000821845"/>
    </source>
</evidence>
<sequence length="103" mass="11193">MPDSKRQDNEDSEGESTVTGGHSVANLTTLDVDEGGFRIVRQRKGTSSGIPVLIVPATEGIDFRQVNPHIVLCSEVEAILGGAPVRATLEHMERCYKRDRSTS</sequence>
<proteinExistence type="predicted"/>
<reference evidence="1" key="1">
    <citation type="submission" date="2020-05" db="EMBL/GenBank/DDBJ databases">
        <title>Large-scale comparative analyses of tick genomes elucidate their genetic diversity and vector capacities.</title>
        <authorList>
            <person name="Jia N."/>
            <person name="Wang J."/>
            <person name="Shi W."/>
            <person name="Du L."/>
            <person name="Sun Y."/>
            <person name="Zhan W."/>
            <person name="Jiang J."/>
            <person name="Wang Q."/>
            <person name="Zhang B."/>
            <person name="Ji P."/>
            <person name="Sakyi L.B."/>
            <person name="Cui X."/>
            <person name="Yuan T."/>
            <person name="Jiang B."/>
            <person name="Yang W."/>
            <person name="Lam T.T.-Y."/>
            <person name="Chang Q."/>
            <person name="Ding S."/>
            <person name="Wang X."/>
            <person name="Zhu J."/>
            <person name="Ruan X."/>
            <person name="Zhao L."/>
            <person name="Wei J."/>
            <person name="Que T."/>
            <person name="Du C."/>
            <person name="Cheng J."/>
            <person name="Dai P."/>
            <person name="Han X."/>
            <person name="Huang E."/>
            <person name="Gao Y."/>
            <person name="Liu J."/>
            <person name="Shao H."/>
            <person name="Ye R."/>
            <person name="Li L."/>
            <person name="Wei W."/>
            <person name="Wang X."/>
            <person name="Wang C."/>
            <person name="Yang T."/>
            <person name="Huo Q."/>
            <person name="Li W."/>
            <person name="Guo W."/>
            <person name="Chen H."/>
            <person name="Zhou L."/>
            <person name="Ni X."/>
            <person name="Tian J."/>
            <person name="Zhou Y."/>
            <person name="Sheng Y."/>
            <person name="Liu T."/>
            <person name="Pan Y."/>
            <person name="Xia L."/>
            <person name="Li J."/>
            <person name="Zhao F."/>
            <person name="Cao W."/>
        </authorList>
    </citation>
    <scope>NUCLEOTIDE SEQUENCE</scope>
    <source>
        <strain evidence="1">Hyas-2018</strain>
    </source>
</reference>